<sequence length="199" mass="22570">LSIVEEAGIANQQVKIGFHCLGVSKLKDIVKALQSDSLLPNQMQLKYSAVSSIISISATKINFGIKVADPHYKQIVQQTPIQSKEIFEKLSKAGEVMSYMKKAANSGLYSQDFTFSSLTKDALNFVCEIVDINDQEIENNTFMLSHTFGTLNGFDTVQIRVYYSPDKVGVYNTMVKLYYCEKKVSEEDFFKKNNYKNYY</sequence>
<protein>
    <submittedName>
        <fullName evidence="1">Uncharacterized protein</fullName>
    </submittedName>
</protein>
<proteinExistence type="predicted"/>
<name>A0A146KL22_9EUKA</name>
<dbReference type="EMBL" id="GDID01000505">
    <property type="protein sequence ID" value="JAP96101.1"/>
    <property type="molecule type" value="Transcribed_RNA"/>
</dbReference>
<evidence type="ECO:0000313" key="1">
    <source>
        <dbReference type="EMBL" id="JAP96101.1"/>
    </source>
</evidence>
<gene>
    <name evidence="1" type="ORF">TPC1_10677</name>
</gene>
<reference evidence="1" key="1">
    <citation type="submission" date="2015-07" db="EMBL/GenBank/DDBJ databases">
        <title>Adaptation to a free-living lifestyle via gene acquisitions in the diplomonad Trepomonas sp. PC1.</title>
        <authorList>
            <person name="Xu F."/>
            <person name="Jerlstrom-Hultqvist J."/>
            <person name="Kolisko M."/>
            <person name="Simpson A.G.B."/>
            <person name="Roger A.J."/>
            <person name="Svard S.G."/>
            <person name="Andersson J.O."/>
        </authorList>
    </citation>
    <scope>NUCLEOTIDE SEQUENCE</scope>
    <source>
        <strain evidence="1">PC1</strain>
    </source>
</reference>
<feature type="non-terminal residue" evidence="1">
    <location>
        <position position="1"/>
    </location>
</feature>
<dbReference type="AlphaFoldDB" id="A0A146KL22"/>
<feature type="non-terminal residue" evidence="1">
    <location>
        <position position="199"/>
    </location>
</feature>
<accession>A0A146KL22</accession>
<organism evidence="1">
    <name type="scientific">Trepomonas sp. PC1</name>
    <dbReference type="NCBI Taxonomy" id="1076344"/>
    <lineage>
        <taxon>Eukaryota</taxon>
        <taxon>Metamonada</taxon>
        <taxon>Diplomonadida</taxon>
        <taxon>Hexamitidae</taxon>
        <taxon>Hexamitinae</taxon>
        <taxon>Trepomonas</taxon>
    </lineage>
</organism>